<evidence type="ECO:0000256" key="7">
    <source>
        <dbReference type="ARBA" id="ARBA00024033"/>
    </source>
</evidence>
<protein>
    <recommendedName>
        <fullName evidence="11">DUF2029 domain-containing protein</fullName>
    </recommendedName>
</protein>
<dbReference type="Pfam" id="PF09594">
    <property type="entry name" value="GT87"/>
    <property type="match status" value="1"/>
</dbReference>
<keyword evidence="5 8" id="KW-1133">Transmembrane helix</keyword>
<keyword evidence="6 8" id="KW-0472">Membrane</keyword>
<sequence length="397" mass="42166">MPTVASSDPHDPWATLRLAALLLAGLYLPYYALTLAAGQGIWRDGTGLVVGRDFLNLWIVGRAAWGDDPARLYDLAAYADTVAALVGPGYPGQQWSYPPTTLLVGAPFGLLPYGVALALWTLIGTGALAAALRLWTRDARLIVALLLCPAAIFGMMSGQFAALAAAIILAVLRWRESRPWIAGALLGLLTVKPQLGLLFPILLIATGNWRAILAAGAVTLGLAGLTAVLWGADIWRVYLEQGIANQSLILSDPDHLAGPFMPTLFMNLRVAGVASDAAGAAQGALSLIAAALVWRRFRQRPDSRDIGAHALFLACAIAATPYMLSYDSLALAIMAALLLPQERDRGLLLAVIFLPLIQIVAGSVGIPGPALLPPLLAWRLRAPAEKHVRLRNNNKVN</sequence>
<keyword evidence="3" id="KW-0808">Transferase</keyword>
<feature type="transmembrane region" description="Helical" evidence="8">
    <location>
        <begin position="346"/>
        <end position="372"/>
    </location>
</feature>
<dbReference type="EMBL" id="JACIEB010000004">
    <property type="protein sequence ID" value="MBB3982449.1"/>
    <property type="molecule type" value="Genomic_DNA"/>
</dbReference>
<keyword evidence="4 8" id="KW-0812">Transmembrane</keyword>
<evidence type="ECO:0000256" key="1">
    <source>
        <dbReference type="ARBA" id="ARBA00004651"/>
    </source>
</evidence>
<evidence type="ECO:0008006" key="11">
    <source>
        <dbReference type="Google" id="ProtNLM"/>
    </source>
</evidence>
<evidence type="ECO:0000256" key="3">
    <source>
        <dbReference type="ARBA" id="ARBA00022679"/>
    </source>
</evidence>
<dbReference type="GO" id="GO:0016758">
    <property type="term" value="F:hexosyltransferase activity"/>
    <property type="evidence" value="ECO:0007669"/>
    <property type="project" value="InterPro"/>
</dbReference>
<evidence type="ECO:0000256" key="4">
    <source>
        <dbReference type="ARBA" id="ARBA00022692"/>
    </source>
</evidence>
<evidence type="ECO:0000256" key="8">
    <source>
        <dbReference type="SAM" id="Phobius"/>
    </source>
</evidence>
<comment type="caution">
    <text evidence="9">The sequence shown here is derived from an EMBL/GenBank/DDBJ whole genome shotgun (WGS) entry which is preliminary data.</text>
</comment>
<keyword evidence="2" id="KW-1003">Cell membrane</keyword>
<dbReference type="InterPro" id="IPR018584">
    <property type="entry name" value="GT87"/>
</dbReference>
<organism evidence="9 10">
    <name type="scientific">Sphingobium fontiphilum</name>
    <dbReference type="NCBI Taxonomy" id="944425"/>
    <lineage>
        <taxon>Bacteria</taxon>
        <taxon>Pseudomonadati</taxon>
        <taxon>Pseudomonadota</taxon>
        <taxon>Alphaproteobacteria</taxon>
        <taxon>Sphingomonadales</taxon>
        <taxon>Sphingomonadaceae</taxon>
        <taxon>Sphingobium</taxon>
    </lineage>
</organism>
<evidence type="ECO:0000256" key="2">
    <source>
        <dbReference type="ARBA" id="ARBA00022475"/>
    </source>
</evidence>
<feature type="transmembrane region" description="Helical" evidence="8">
    <location>
        <begin position="180"/>
        <end position="204"/>
    </location>
</feature>
<evidence type="ECO:0000313" key="10">
    <source>
        <dbReference type="Proteomes" id="UP000552757"/>
    </source>
</evidence>
<dbReference type="RefSeq" id="WP_183955509.1">
    <property type="nucleotide sequence ID" value="NZ_JACIEB010000004.1"/>
</dbReference>
<reference evidence="9 10" key="1">
    <citation type="submission" date="2020-08" db="EMBL/GenBank/DDBJ databases">
        <title>Genomic Encyclopedia of Type Strains, Phase IV (KMG-IV): sequencing the most valuable type-strain genomes for metagenomic binning, comparative biology and taxonomic classification.</title>
        <authorList>
            <person name="Goeker M."/>
        </authorList>
    </citation>
    <scope>NUCLEOTIDE SEQUENCE [LARGE SCALE GENOMIC DNA]</scope>
    <source>
        <strain evidence="9 10">DSM 29348</strain>
    </source>
</reference>
<dbReference type="AlphaFoldDB" id="A0A7W6DH21"/>
<feature type="transmembrane region" description="Helical" evidence="8">
    <location>
        <begin position="306"/>
        <end position="326"/>
    </location>
</feature>
<feature type="transmembrane region" description="Helical" evidence="8">
    <location>
        <begin position="141"/>
        <end position="174"/>
    </location>
</feature>
<feature type="transmembrane region" description="Helical" evidence="8">
    <location>
        <begin position="270"/>
        <end position="294"/>
    </location>
</feature>
<name>A0A7W6DH21_9SPHN</name>
<dbReference type="GO" id="GO:0005886">
    <property type="term" value="C:plasma membrane"/>
    <property type="evidence" value="ECO:0007669"/>
    <property type="project" value="UniProtKB-SubCell"/>
</dbReference>
<gene>
    <name evidence="9" type="ORF">GGR44_002112</name>
</gene>
<keyword evidence="10" id="KW-1185">Reference proteome</keyword>
<feature type="transmembrane region" description="Helical" evidence="8">
    <location>
        <begin position="110"/>
        <end position="134"/>
    </location>
</feature>
<comment type="subcellular location">
    <subcellularLocation>
        <location evidence="1">Cell membrane</location>
        <topology evidence="1">Multi-pass membrane protein</topology>
    </subcellularLocation>
</comment>
<evidence type="ECO:0000256" key="5">
    <source>
        <dbReference type="ARBA" id="ARBA00022989"/>
    </source>
</evidence>
<comment type="similarity">
    <text evidence="7">Belongs to the glycosyltransferase 87 family.</text>
</comment>
<accession>A0A7W6DH21</accession>
<proteinExistence type="inferred from homology"/>
<evidence type="ECO:0000313" key="9">
    <source>
        <dbReference type="EMBL" id="MBB3982449.1"/>
    </source>
</evidence>
<dbReference type="Proteomes" id="UP000552757">
    <property type="component" value="Unassembled WGS sequence"/>
</dbReference>
<feature type="transmembrane region" description="Helical" evidence="8">
    <location>
        <begin position="12"/>
        <end position="33"/>
    </location>
</feature>
<feature type="transmembrane region" description="Helical" evidence="8">
    <location>
        <begin position="211"/>
        <end position="232"/>
    </location>
</feature>
<evidence type="ECO:0000256" key="6">
    <source>
        <dbReference type="ARBA" id="ARBA00023136"/>
    </source>
</evidence>